<dbReference type="SMART" id="SM00233">
    <property type="entry name" value="PH"/>
    <property type="match status" value="1"/>
</dbReference>
<dbReference type="SUPFAM" id="SSF50156">
    <property type="entry name" value="PDZ domain-like"/>
    <property type="match status" value="1"/>
</dbReference>
<dbReference type="PROSITE" id="PS00720">
    <property type="entry name" value="RASGEF"/>
    <property type="match status" value="1"/>
</dbReference>
<dbReference type="SUPFAM" id="SSF50729">
    <property type="entry name" value="PH domain-like"/>
    <property type="match status" value="1"/>
</dbReference>
<dbReference type="SMART" id="SM00147">
    <property type="entry name" value="RasGEF"/>
    <property type="match status" value="1"/>
</dbReference>
<dbReference type="SUPFAM" id="SSF109993">
    <property type="entry name" value="VPS9 domain"/>
    <property type="match status" value="1"/>
</dbReference>
<evidence type="ECO:0008006" key="13">
    <source>
        <dbReference type="Google" id="ProtNLM"/>
    </source>
</evidence>
<protein>
    <recommendedName>
        <fullName evidence="13">Ras-specific guanine nucleotide-releasing factor 1</fullName>
    </recommendedName>
</protein>
<dbReference type="PANTHER" id="PTHR24198:SF165">
    <property type="entry name" value="ANKYRIN REPEAT-CONTAINING PROTEIN-RELATED"/>
    <property type="match status" value="1"/>
</dbReference>
<dbReference type="InterPro" id="IPR001849">
    <property type="entry name" value="PH_domain"/>
</dbReference>
<dbReference type="PROSITE" id="PS51205">
    <property type="entry name" value="VPS9"/>
    <property type="match status" value="1"/>
</dbReference>
<dbReference type="InterPro" id="IPR037191">
    <property type="entry name" value="VPS9_dom_sf"/>
</dbReference>
<evidence type="ECO:0000313" key="9">
    <source>
        <dbReference type="EMBL" id="CAH0476881.1"/>
    </source>
</evidence>
<feature type="region of interest" description="Disordered" evidence="5">
    <location>
        <begin position="1"/>
        <end position="25"/>
    </location>
</feature>
<evidence type="ECO:0000313" key="11">
    <source>
        <dbReference type="Proteomes" id="UP001158986"/>
    </source>
</evidence>
<dbReference type="EMBL" id="CAKKTJ010000164">
    <property type="protein sequence ID" value="CAH0476881.1"/>
    <property type="molecule type" value="Genomic_DNA"/>
</dbReference>
<evidence type="ECO:0000259" key="8">
    <source>
        <dbReference type="PROSITE" id="PS51205"/>
    </source>
</evidence>
<dbReference type="InterPro" id="IPR019804">
    <property type="entry name" value="Ras_G-nucl-exch_fac_CS"/>
</dbReference>
<dbReference type="Gene3D" id="2.30.29.30">
    <property type="entry name" value="Pleckstrin-homology domain (PH domain)/Phosphotyrosine-binding domain (PTB)"/>
    <property type="match status" value="1"/>
</dbReference>
<sequence>MNYSDLDLNRVESDKLKRETKSSSFFPATHSERQLSFSTFLMDDVGSPVQLQKVSKRSPPPPLPSLRAQEAARTDYMPPRRQNSPFTVASRLRGGSDGDIPVLEAVRDSTCFILDGSDQIGVETRSEEEVDARVVVGEYDTEEDDFVPVLQTAEDALRVHRHMGSKKFSWRVSARRGVPIGKTVRVPDQETLLRMSAKSADLLSSYSSSSTLRSSKSFASSIPIDRELVRSGWLYKQANVMKTWKRRYFVLIKRTNTATGEYWASLQYYKGNNFGKLRGEMHLQDGMLSVRFLEPDETKRPFCFEIAGEDFSFVCSGSNDDDASAWVCLLQSLSGGGNSTIPPSAGLMGTAATNSLLQSGDASRGNRGCISTIDVRSIRIVAELRKVLHTSKSPEAAKYKSFISSYECRSTEALREFRGFHAALTESIVTDHGTRILAALKDLGNDGTNAVKNEDKKQGLQSISLDVVRLAVSRHVEEVLFVPLQDKINSCLRRVYHEEESSINRKVRWLQGKDQMYFNIPLHQISWKEWRKASRILAQIAHVPLPATKYDVLTSTIKEIQATYAEEHFMTGEMEPLETDDIIPIFTYVLSNSGLENLISLKTLLAELNGSWAVGGSPEDEISLNILTNAVDFISNVSIPAVLEDIFKDQITLSIDGDWRRVLEFEVEPTYRYGAIVEHISPHGYSAVGTIITRGYVLVTVNGQNVVLWPFQDIMSLLLESSSPHRLAFIPGSSYFKILTSNKALWNVALMHACQRGDVYSVQMLLSNGADVNYIAHECGSNTPLHVAVSALHFNVVSYMLQHGAKVKTIGKCGRSALHMVGSPCMMPAAMSTSRDMTTTGISATLSDSDKAVLIIKKLIAHGALVDTVDIYGNTPIMLLAEKGFLGGIDVIMEADSNIDLNVRNWQCGMSALAFAAKSGHANVVEGLLDYGAQADIRTLHGETPLHFAAASASQRVCQLLIEKGCDVDIRTSEGLTPLMVAVAKDHGMAKDKTAALSVPSLTGYYRHCHENDNHLQKTAIDPRSSINMDISSVILTLNYLVQSGAELSAVCELYRTPLHYAALFGCDELFACLVAKMGDEANLERRDLYGQSAVFMVEATRSSHALASEDASTGNCSAEVGENADDSDDDDDDIDDLEQADIPMSLKGRKDFSGKSLSIKDLVTEEIGGEEEIIAGTFEAIAGFLLQYENYRPEELSALIWSCGYAFNGGGDNFRETVDILRNLWKQYSIKTEAGIYVRRMLLSALNKLVEILKHSVECDTTVCNYVAELYMELVPLQGELAKEDPQCAQWLSVSLLPEFSDACQSNRVQEFQVLSFCEGDYTSLKQFICTAKQANPNLEFLDDDLFGVATGMEIITETMRRRMSLAGVWRRGEVKKSFVVKPEEVLDSVSEGRSTTITPWQPKGVNVGRSFTLEQRMTRLWILDLDPSIIAQQITLMQHYLFSKIKVSEVLASKRNAEKTPGYQRLRLLHNHISTWVVSQILMRSDVDQLAEILAYFIRVAGVLLSPLQNLDGFMAVMNAANDSSVFRLKKTWGRLPPEARDLWQQLVPLTEKGARPLNKFTKEATPPLIPYMGVVIQNVIALQEYPDRVEGDLINFKKIRSISFLVQRVLSFQKTPYLLPTNKRVLEHICSPVPFVDGDSCFARSLEIEPRVTDAAPGTM</sequence>
<keyword evidence="2 3" id="KW-0040">ANK repeat</keyword>
<dbReference type="InterPro" id="IPR003123">
    <property type="entry name" value="VPS9"/>
</dbReference>
<feature type="repeat" description="ANK" evidence="3">
    <location>
        <begin position="908"/>
        <end position="940"/>
    </location>
</feature>
<evidence type="ECO:0000259" key="6">
    <source>
        <dbReference type="PROSITE" id="PS50003"/>
    </source>
</evidence>
<accession>A0AAU9KZ51</accession>
<evidence type="ECO:0000313" key="12">
    <source>
        <dbReference type="Proteomes" id="UP001160483"/>
    </source>
</evidence>
<dbReference type="SMART" id="SM00248">
    <property type="entry name" value="ANK"/>
    <property type="match status" value="6"/>
</dbReference>
<feature type="domain" description="Ras-GEF" evidence="7">
    <location>
        <begin position="1428"/>
        <end position="1654"/>
    </location>
</feature>
<dbReference type="InterPro" id="IPR001895">
    <property type="entry name" value="RASGEF_cat_dom"/>
</dbReference>
<dbReference type="InterPro" id="IPR036034">
    <property type="entry name" value="PDZ_sf"/>
</dbReference>
<dbReference type="Pfam" id="PF12796">
    <property type="entry name" value="Ank_2"/>
    <property type="match status" value="2"/>
</dbReference>
<feature type="domain" description="PH" evidence="6">
    <location>
        <begin position="227"/>
        <end position="335"/>
    </location>
</feature>
<reference evidence="9 11" key="1">
    <citation type="submission" date="2021-11" db="EMBL/GenBank/DDBJ databases">
        <authorList>
            <person name="Islam A."/>
            <person name="Islam S."/>
            <person name="Flora M.S."/>
            <person name="Rahman M."/>
            <person name="Ziaur R.M."/>
            <person name="Epstein J.H."/>
            <person name="Hassan M."/>
            <person name="Klassen M."/>
            <person name="Woodard K."/>
            <person name="Webb A."/>
            <person name="Webby R.J."/>
            <person name="El Zowalaty M.E."/>
        </authorList>
    </citation>
    <scope>NUCLEOTIDE SEQUENCE</scope>
    <source>
        <strain evidence="10">Pbs1</strain>
        <strain evidence="9">Pbs3</strain>
    </source>
</reference>
<evidence type="ECO:0000259" key="7">
    <source>
        <dbReference type="PROSITE" id="PS50009"/>
    </source>
</evidence>
<keyword evidence="11" id="KW-1185">Reference proteome</keyword>
<evidence type="ECO:0000313" key="10">
    <source>
        <dbReference type="EMBL" id="CAH0517712.1"/>
    </source>
</evidence>
<dbReference type="GO" id="GO:0005085">
    <property type="term" value="F:guanyl-nucleotide exchange factor activity"/>
    <property type="evidence" value="ECO:0007669"/>
    <property type="project" value="UniProtKB-KW"/>
</dbReference>
<dbReference type="InterPro" id="IPR036964">
    <property type="entry name" value="RASGEF_cat_dom_sf"/>
</dbReference>
<dbReference type="Gene3D" id="1.25.40.20">
    <property type="entry name" value="Ankyrin repeat-containing domain"/>
    <property type="match status" value="3"/>
</dbReference>
<dbReference type="SUPFAM" id="SSF48366">
    <property type="entry name" value="Ras GEF"/>
    <property type="match status" value="1"/>
</dbReference>
<dbReference type="InterPro" id="IPR002110">
    <property type="entry name" value="Ankyrin_rpt"/>
</dbReference>
<dbReference type="PROSITE" id="PS50009">
    <property type="entry name" value="RASGEF_CAT"/>
    <property type="match status" value="1"/>
</dbReference>
<feature type="domain" description="VPS9" evidence="8">
    <location>
        <begin position="497"/>
        <end position="643"/>
    </location>
</feature>
<organism evidence="9 12">
    <name type="scientific">Peronospora belbahrii</name>
    <dbReference type="NCBI Taxonomy" id="622444"/>
    <lineage>
        <taxon>Eukaryota</taxon>
        <taxon>Sar</taxon>
        <taxon>Stramenopiles</taxon>
        <taxon>Oomycota</taxon>
        <taxon>Peronosporomycetes</taxon>
        <taxon>Peronosporales</taxon>
        <taxon>Peronosporaceae</taxon>
        <taxon>Peronospora</taxon>
    </lineage>
</organism>
<dbReference type="EMBL" id="CAKLCB010000248">
    <property type="protein sequence ID" value="CAH0517712.1"/>
    <property type="molecule type" value="Genomic_DNA"/>
</dbReference>
<dbReference type="PANTHER" id="PTHR24198">
    <property type="entry name" value="ANKYRIN REPEAT AND PROTEIN KINASE DOMAIN-CONTAINING PROTEIN"/>
    <property type="match status" value="1"/>
</dbReference>
<dbReference type="Proteomes" id="UP001158986">
    <property type="component" value="Unassembled WGS sequence"/>
</dbReference>
<name>A0AAU9KZ51_9STRA</name>
<keyword evidence="1" id="KW-0677">Repeat</keyword>
<dbReference type="SUPFAM" id="SSF48403">
    <property type="entry name" value="Ankyrin repeat"/>
    <property type="match status" value="1"/>
</dbReference>
<dbReference type="Pfam" id="PF00617">
    <property type="entry name" value="RasGEF"/>
    <property type="match status" value="1"/>
</dbReference>
<dbReference type="PROSITE" id="PS50003">
    <property type="entry name" value="PH_DOMAIN"/>
    <property type="match status" value="1"/>
</dbReference>
<gene>
    <name evidence="10" type="ORF">PBS001_LOCUS4306</name>
    <name evidence="9" type="ORF">PBS003_LOCUS3645</name>
</gene>
<dbReference type="PROSITE" id="PS50088">
    <property type="entry name" value="ANK_REPEAT"/>
    <property type="match status" value="4"/>
</dbReference>
<dbReference type="Pfam" id="PF00169">
    <property type="entry name" value="PH"/>
    <property type="match status" value="1"/>
</dbReference>
<feature type="compositionally biased region" description="Acidic residues" evidence="5">
    <location>
        <begin position="1123"/>
        <end position="1137"/>
    </location>
</feature>
<dbReference type="Pfam" id="PF02204">
    <property type="entry name" value="VPS9"/>
    <property type="match status" value="1"/>
</dbReference>
<dbReference type="PROSITE" id="PS50297">
    <property type="entry name" value="ANK_REP_REGION"/>
    <property type="match status" value="3"/>
</dbReference>
<feature type="region of interest" description="Disordered" evidence="5">
    <location>
        <begin position="1109"/>
        <end position="1137"/>
    </location>
</feature>
<feature type="repeat" description="ANK" evidence="3">
    <location>
        <begin position="941"/>
        <end position="973"/>
    </location>
</feature>
<dbReference type="InterPro" id="IPR036770">
    <property type="entry name" value="Ankyrin_rpt-contain_sf"/>
</dbReference>
<comment type="caution">
    <text evidence="9">The sequence shown here is derived from an EMBL/GenBank/DDBJ whole genome shotgun (WGS) entry which is preliminary data.</text>
</comment>
<feature type="repeat" description="ANK" evidence="3">
    <location>
        <begin position="780"/>
        <end position="812"/>
    </location>
</feature>
<feature type="compositionally biased region" description="Basic and acidic residues" evidence="5">
    <location>
        <begin position="7"/>
        <end position="21"/>
    </location>
</feature>
<feature type="repeat" description="ANK" evidence="3">
    <location>
        <begin position="745"/>
        <end position="777"/>
    </location>
</feature>
<evidence type="ECO:0000256" key="5">
    <source>
        <dbReference type="SAM" id="MobiDB-lite"/>
    </source>
</evidence>
<keyword evidence="4" id="KW-0344">Guanine-nucleotide releasing factor</keyword>
<evidence type="ECO:0000256" key="3">
    <source>
        <dbReference type="PROSITE-ProRule" id="PRU00023"/>
    </source>
</evidence>
<dbReference type="InterPro" id="IPR011993">
    <property type="entry name" value="PH-like_dom_sf"/>
</dbReference>
<dbReference type="InterPro" id="IPR023578">
    <property type="entry name" value="Ras_GEF_dom_sf"/>
</dbReference>
<dbReference type="Proteomes" id="UP001160483">
    <property type="component" value="Unassembled WGS sequence"/>
</dbReference>
<dbReference type="Gene3D" id="1.20.1050.80">
    <property type="entry name" value="VPS9 domain"/>
    <property type="match status" value="1"/>
</dbReference>
<evidence type="ECO:0000256" key="2">
    <source>
        <dbReference type="ARBA" id="ARBA00023043"/>
    </source>
</evidence>
<dbReference type="GO" id="GO:0007264">
    <property type="term" value="P:small GTPase-mediated signal transduction"/>
    <property type="evidence" value="ECO:0007669"/>
    <property type="project" value="InterPro"/>
</dbReference>
<dbReference type="Gene3D" id="1.10.840.10">
    <property type="entry name" value="Ras guanine-nucleotide exchange factors catalytic domain"/>
    <property type="match status" value="1"/>
</dbReference>
<evidence type="ECO:0000256" key="1">
    <source>
        <dbReference type="ARBA" id="ARBA00022737"/>
    </source>
</evidence>
<evidence type="ECO:0000256" key="4">
    <source>
        <dbReference type="PROSITE-ProRule" id="PRU00168"/>
    </source>
</evidence>
<proteinExistence type="predicted"/>